<keyword evidence="3" id="KW-1185">Reference proteome</keyword>
<dbReference type="AlphaFoldDB" id="A0A843U511"/>
<organism evidence="2 3">
    <name type="scientific">Colocasia esculenta</name>
    <name type="common">Wild taro</name>
    <name type="synonym">Arum esculentum</name>
    <dbReference type="NCBI Taxonomy" id="4460"/>
    <lineage>
        <taxon>Eukaryota</taxon>
        <taxon>Viridiplantae</taxon>
        <taxon>Streptophyta</taxon>
        <taxon>Embryophyta</taxon>
        <taxon>Tracheophyta</taxon>
        <taxon>Spermatophyta</taxon>
        <taxon>Magnoliopsida</taxon>
        <taxon>Liliopsida</taxon>
        <taxon>Araceae</taxon>
        <taxon>Aroideae</taxon>
        <taxon>Colocasieae</taxon>
        <taxon>Colocasia</taxon>
    </lineage>
</organism>
<reference evidence="2" key="1">
    <citation type="submission" date="2017-07" db="EMBL/GenBank/DDBJ databases">
        <title>Taro Niue Genome Assembly and Annotation.</title>
        <authorList>
            <person name="Atibalentja N."/>
            <person name="Keating K."/>
            <person name="Fields C.J."/>
        </authorList>
    </citation>
    <scope>NUCLEOTIDE SEQUENCE</scope>
    <source>
        <strain evidence="2">Niue_2</strain>
        <tissue evidence="2">Leaf</tissue>
    </source>
</reference>
<protein>
    <submittedName>
        <fullName evidence="2">Uncharacterized protein</fullName>
    </submittedName>
</protein>
<evidence type="ECO:0000313" key="3">
    <source>
        <dbReference type="Proteomes" id="UP000652761"/>
    </source>
</evidence>
<gene>
    <name evidence="2" type="ORF">Taro_011039</name>
</gene>
<dbReference type="Proteomes" id="UP000652761">
    <property type="component" value="Unassembled WGS sequence"/>
</dbReference>
<feature type="region of interest" description="Disordered" evidence="1">
    <location>
        <begin position="72"/>
        <end position="94"/>
    </location>
</feature>
<comment type="caution">
    <text evidence="2">The sequence shown here is derived from an EMBL/GenBank/DDBJ whole genome shotgun (WGS) entry which is preliminary data.</text>
</comment>
<accession>A0A843U511</accession>
<sequence length="419" mass="48080">MQGHLGHLSVPKPHYSLLWLEGHQVRILKRSLMSLFQWQMEFPLRIKGQPYRMRVCHPWRFRQPLEKYRSFSAEASSSGPSSSRPNDPSIITPDSLIHPPAPPSFITLIPEVTQPEIHGIKDEFEDAILKSVLATGTHSHRTGISSLKELKFIRQYQMFCNYCYVNSLDEPQLRQFRAATTSLQSTHCEPLQVDFATLKFPDIVFLPPLHSLIMDSSVGTLIFERAARVMARLHVYEGRDLSFQRFVFKHYLEGQISAGILAPILSECERLTSDEWLKLYPLSAQQLSDLNASQAQENLPPLTPGDFLDANSHHLIRDSFAIWLERFKIFRDLTKELRSHQIFYPIKMDKFLLFASFGSFSSFKLALDLVVSRVLFPSVVKEDLVVSKVLFPSGVKEDLVLSRVLFPLSVKEDQLNWVL</sequence>
<evidence type="ECO:0000256" key="1">
    <source>
        <dbReference type="SAM" id="MobiDB-lite"/>
    </source>
</evidence>
<dbReference type="EMBL" id="NMUH01000409">
    <property type="protein sequence ID" value="MQL78611.1"/>
    <property type="molecule type" value="Genomic_DNA"/>
</dbReference>
<proteinExistence type="predicted"/>
<feature type="compositionally biased region" description="Low complexity" evidence="1">
    <location>
        <begin position="72"/>
        <end position="89"/>
    </location>
</feature>
<evidence type="ECO:0000313" key="2">
    <source>
        <dbReference type="EMBL" id="MQL78611.1"/>
    </source>
</evidence>
<name>A0A843U511_COLES</name>